<dbReference type="Proteomes" id="UP000324832">
    <property type="component" value="Unassembled WGS sequence"/>
</dbReference>
<dbReference type="AlphaFoldDB" id="A0A5E4QK56"/>
<sequence length="73" mass="8240">MNSPPKCAGCPNALLKKEYLQCLTCKGQYDLDCANFETLTQLGMDEVRQHVTAKCEGSKRTQKIQRVKMSRCV</sequence>
<gene>
    <name evidence="1" type="ORF">LSINAPIS_LOCUS9168</name>
</gene>
<evidence type="ECO:0000313" key="1">
    <source>
        <dbReference type="EMBL" id="VVC98011.1"/>
    </source>
</evidence>
<name>A0A5E4QK56_9NEOP</name>
<keyword evidence="2" id="KW-1185">Reference proteome</keyword>
<organism evidence="1 2">
    <name type="scientific">Leptidea sinapis</name>
    <dbReference type="NCBI Taxonomy" id="189913"/>
    <lineage>
        <taxon>Eukaryota</taxon>
        <taxon>Metazoa</taxon>
        <taxon>Ecdysozoa</taxon>
        <taxon>Arthropoda</taxon>
        <taxon>Hexapoda</taxon>
        <taxon>Insecta</taxon>
        <taxon>Pterygota</taxon>
        <taxon>Neoptera</taxon>
        <taxon>Endopterygota</taxon>
        <taxon>Lepidoptera</taxon>
        <taxon>Glossata</taxon>
        <taxon>Ditrysia</taxon>
        <taxon>Papilionoidea</taxon>
        <taxon>Pieridae</taxon>
        <taxon>Dismorphiinae</taxon>
        <taxon>Leptidea</taxon>
    </lineage>
</organism>
<accession>A0A5E4QK56</accession>
<dbReference type="EMBL" id="FZQP02003334">
    <property type="protein sequence ID" value="VVC98011.1"/>
    <property type="molecule type" value="Genomic_DNA"/>
</dbReference>
<protein>
    <submittedName>
        <fullName evidence="1">Uncharacterized protein</fullName>
    </submittedName>
</protein>
<evidence type="ECO:0000313" key="2">
    <source>
        <dbReference type="Proteomes" id="UP000324832"/>
    </source>
</evidence>
<proteinExistence type="predicted"/>
<reference evidence="1 2" key="1">
    <citation type="submission" date="2017-07" db="EMBL/GenBank/DDBJ databases">
        <authorList>
            <person name="Talla V."/>
            <person name="Backstrom N."/>
        </authorList>
    </citation>
    <scope>NUCLEOTIDE SEQUENCE [LARGE SCALE GENOMIC DNA]</scope>
</reference>